<organism evidence="1 2">
    <name type="scientific">Pinctada imbricata</name>
    <name type="common">Atlantic pearl-oyster</name>
    <name type="synonym">Pinctada martensii</name>
    <dbReference type="NCBI Taxonomy" id="66713"/>
    <lineage>
        <taxon>Eukaryota</taxon>
        <taxon>Metazoa</taxon>
        <taxon>Spiralia</taxon>
        <taxon>Lophotrochozoa</taxon>
        <taxon>Mollusca</taxon>
        <taxon>Bivalvia</taxon>
        <taxon>Autobranchia</taxon>
        <taxon>Pteriomorphia</taxon>
        <taxon>Pterioida</taxon>
        <taxon>Pterioidea</taxon>
        <taxon>Pteriidae</taxon>
        <taxon>Pinctada</taxon>
    </lineage>
</organism>
<dbReference type="AlphaFoldDB" id="A0AA89C7I3"/>
<comment type="caution">
    <text evidence="1">The sequence shown here is derived from an EMBL/GenBank/DDBJ whole genome shotgun (WGS) entry which is preliminary data.</text>
</comment>
<evidence type="ECO:0000313" key="2">
    <source>
        <dbReference type="Proteomes" id="UP001186944"/>
    </source>
</evidence>
<dbReference type="InterPro" id="IPR028150">
    <property type="entry name" value="Lustrin_cystein"/>
</dbReference>
<sequence>MINHLQSSFNTAVVVSSYYYPTTPEHLKCMYGRQRKAGDDVTCYQFHGQKCAKGFFCKGGPYDSEGTCCLVNNPCYVGKPVSTNGNAMSCGWVGEKCPKGTYCQRDYHNNYGVCCPGKLTNIDKKLQIVKS</sequence>
<dbReference type="Proteomes" id="UP001186944">
    <property type="component" value="Unassembled WGS sequence"/>
</dbReference>
<dbReference type="Pfam" id="PF14625">
    <property type="entry name" value="Lustrin_cystein"/>
    <property type="match status" value="1"/>
</dbReference>
<proteinExistence type="predicted"/>
<reference evidence="1" key="1">
    <citation type="submission" date="2019-08" db="EMBL/GenBank/DDBJ databases">
        <title>The improved chromosome-level genome for the pearl oyster Pinctada fucata martensii using PacBio sequencing and Hi-C.</title>
        <authorList>
            <person name="Zheng Z."/>
        </authorList>
    </citation>
    <scope>NUCLEOTIDE SEQUENCE</scope>
    <source>
        <strain evidence="1">ZZ-2019</strain>
        <tissue evidence="1">Adductor muscle</tissue>
    </source>
</reference>
<name>A0AA89C7I3_PINIB</name>
<keyword evidence="2" id="KW-1185">Reference proteome</keyword>
<gene>
    <name evidence="1" type="ORF">FSP39_024058</name>
</gene>
<protein>
    <submittedName>
        <fullName evidence="1">Uncharacterized protein</fullName>
    </submittedName>
</protein>
<accession>A0AA89C7I3</accession>
<dbReference type="EMBL" id="VSWD01000005">
    <property type="protein sequence ID" value="KAK3104054.1"/>
    <property type="molecule type" value="Genomic_DNA"/>
</dbReference>
<evidence type="ECO:0000313" key="1">
    <source>
        <dbReference type="EMBL" id="KAK3104054.1"/>
    </source>
</evidence>